<keyword evidence="2" id="KW-1185">Reference proteome</keyword>
<name>A0A517MC61_9BACT</name>
<dbReference type="EMBL" id="CP036262">
    <property type="protein sequence ID" value="QDS92473.1"/>
    <property type="molecule type" value="Genomic_DNA"/>
</dbReference>
<accession>A0A517MC61</accession>
<organism evidence="1 2">
    <name type="scientific">Roseimaritima multifibrata</name>
    <dbReference type="NCBI Taxonomy" id="1930274"/>
    <lineage>
        <taxon>Bacteria</taxon>
        <taxon>Pseudomonadati</taxon>
        <taxon>Planctomycetota</taxon>
        <taxon>Planctomycetia</taxon>
        <taxon>Pirellulales</taxon>
        <taxon>Pirellulaceae</taxon>
        <taxon>Roseimaritima</taxon>
    </lineage>
</organism>
<gene>
    <name evidence="1" type="ORF">FF011L_12160</name>
</gene>
<dbReference type="KEGG" id="rml:FF011L_12160"/>
<evidence type="ECO:0000313" key="1">
    <source>
        <dbReference type="EMBL" id="QDS92473.1"/>
    </source>
</evidence>
<dbReference type="Proteomes" id="UP000320672">
    <property type="component" value="Chromosome"/>
</dbReference>
<reference evidence="1 2" key="1">
    <citation type="submission" date="2019-02" db="EMBL/GenBank/DDBJ databases">
        <title>Deep-cultivation of Planctomycetes and their phenomic and genomic characterization uncovers novel biology.</title>
        <authorList>
            <person name="Wiegand S."/>
            <person name="Jogler M."/>
            <person name="Boedeker C."/>
            <person name="Pinto D."/>
            <person name="Vollmers J."/>
            <person name="Rivas-Marin E."/>
            <person name="Kohn T."/>
            <person name="Peeters S.H."/>
            <person name="Heuer A."/>
            <person name="Rast P."/>
            <person name="Oberbeckmann S."/>
            <person name="Bunk B."/>
            <person name="Jeske O."/>
            <person name="Meyerdierks A."/>
            <person name="Storesund J.E."/>
            <person name="Kallscheuer N."/>
            <person name="Luecker S."/>
            <person name="Lage O.M."/>
            <person name="Pohl T."/>
            <person name="Merkel B.J."/>
            <person name="Hornburger P."/>
            <person name="Mueller R.-W."/>
            <person name="Bruemmer F."/>
            <person name="Labrenz M."/>
            <person name="Spormann A.M."/>
            <person name="Op den Camp H."/>
            <person name="Overmann J."/>
            <person name="Amann R."/>
            <person name="Jetten M.S.M."/>
            <person name="Mascher T."/>
            <person name="Medema M.H."/>
            <person name="Devos D.P."/>
            <person name="Kaster A.-K."/>
            <person name="Ovreas L."/>
            <person name="Rohde M."/>
            <person name="Galperin M.Y."/>
            <person name="Jogler C."/>
        </authorList>
    </citation>
    <scope>NUCLEOTIDE SEQUENCE [LARGE SCALE GENOMIC DNA]</scope>
    <source>
        <strain evidence="1 2">FF011L</strain>
    </source>
</reference>
<protein>
    <submittedName>
        <fullName evidence="1">Uncharacterized protein</fullName>
    </submittedName>
</protein>
<proteinExistence type="predicted"/>
<sequence>MMNLSHCAPPTGGTCILCFALEQRALVHRGWFSVKGVFLGIFSVFLADSTARLAAFKSWKSCLLLGFLCSCLGQSDAVSDVKCAGNPVFLRVPLFVYWTKRFWIGDFRLTIDHHPK</sequence>
<dbReference type="AlphaFoldDB" id="A0A517MC61"/>
<evidence type="ECO:0000313" key="2">
    <source>
        <dbReference type="Proteomes" id="UP000320672"/>
    </source>
</evidence>